<dbReference type="InterPro" id="IPR027417">
    <property type="entry name" value="P-loop_NTPase"/>
</dbReference>
<keyword evidence="3" id="KW-0378">Hydrolase</keyword>
<comment type="caution">
    <text evidence="3">The sequence shown here is derived from an EMBL/GenBank/DDBJ whole genome shotgun (WGS) entry which is preliminary data.</text>
</comment>
<protein>
    <submittedName>
        <fullName evidence="3">Putative ATP-dependent helicase/deoxyribonuclease subunit B</fullName>
    </submittedName>
</protein>
<dbReference type="GO" id="GO:0004386">
    <property type="term" value="F:helicase activity"/>
    <property type="evidence" value="ECO:0007669"/>
    <property type="project" value="UniProtKB-KW"/>
</dbReference>
<evidence type="ECO:0000313" key="3">
    <source>
        <dbReference type="EMBL" id="EFO71315.1"/>
    </source>
</evidence>
<evidence type="ECO:0000259" key="2">
    <source>
        <dbReference type="Pfam" id="PF21445"/>
    </source>
</evidence>
<dbReference type="Proteomes" id="UP000003648">
    <property type="component" value="Unassembled WGS sequence"/>
</dbReference>
<feature type="transmembrane region" description="Helical" evidence="1">
    <location>
        <begin position="196"/>
        <end position="213"/>
    </location>
</feature>
<dbReference type="InterPro" id="IPR049035">
    <property type="entry name" value="ADDB_N"/>
</dbReference>
<dbReference type="Pfam" id="PF21445">
    <property type="entry name" value="ADDB_N"/>
    <property type="match status" value="1"/>
</dbReference>
<evidence type="ECO:0000256" key="1">
    <source>
        <dbReference type="SAM" id="Phobius"/>
    </source>
</evidence>
<accession>E1NRE3</accession>
<keyword evidence="3" id="KW-0547">Nucleotide-binding</keyword>
<feature type="domain" description="ATP-dependent helicase/deoxyribonuclease subunit B N-terminal" evidence="2">
    <location>
        <begin position="24"/>
        <end position="206"/>
    </location>
</feature>
<evidence type="ECO:0000313" key="4">
    <source>
        <dbReference type="Proteomes" id="UP000003648"/>
    </source>
</evidence>
<keyword evidence="1" id="KW-0472">Membrane</keyword>
<proteinExistence type="predicted"/>
<reference evidence="3 4" key="1">
    <citation type="submission" date="2010-09" db="EMBL/GenBank/DDBJ databases">
        <authorList>
            <person name="Durkin A.S."/>
            <person name="Madupu R."/>
            <person name="Torralba M."/>
            <person name="Gillis M."/>
            <person name="Methe B."/>
            <person name="Sutton G."/>
            <person name="Nelson K.E."/>
        </authorList>
    </citation>
    <scope>NUCLEOTIDE SEQUENCE [LARGE SCALE GENOMIC DNA]</scope>
    <source>
        <strain evidence="3 4">LactinV 01V1-a</strain>
    </source>
</reference>
<dbReference type="EMBL" id="AEHQ01000008">
    <property type="protein sequence ID" value="EFO71315.1"/>
    <property type="molecule type" value="Genomic_DNA"/>
</dbReference>
<gene>
    <name evidence="3" type="ORF">HMPREF9211_1454</name>
</gene>
<dbReference type="Gene3D" id="3.40.50.300">
    <property type="entry name" value="P-loop containing nucleotide triphosphate hydrolases"/>
    <property type="match status" value="1"/>
</dbReference>
<keyword evidence="3" id="KW-0347">Helicase</keyword>
<keyword evidence="3" id="KW-0067">ATP-binding</keyword>
<dbReference type="AlphaFoldDB" id="E1NRE3"/>
<keyword evidence="1" id="KW-0812">Transmembrane</keyword>
<sequence>MINIITSTQAYDLQNEILNMAVKTYLNNKTKKTFVIVPNHVKFTTEIATLKKIANINKQDSVSVTNLQVLSFSRLAWYFLRNQKIALPEIIDDATSLMILEKIVKNKKDELLLFNNFNNGSLKQIYESIILIHQGNVDLNSISHETVTEETSRKLHDLKIIYDEFIQMLGDHFTTKDGIQLILKTVLDKKLSIDNLNFFFCGFFIFFIIRIKYCQNNS</sequence>
<name>E1NRE3_9LACO</name>
<keyword evidence="1" id="KW-1133">Transmembrane helix</keyword>
<organism evidence="3 4">
    <name type="scientific">Lactobacillus iners LactinV 01V1-a</name>
    <dbReference type="NCBI Taxonomy" id="879297"/>
    <lineage>
        <taxon>Bacteria</taxon>
        <taxon>Bacillati</taxon>
        <taxon>Bacillota</taxon>
        <taxon>Bacilli</taxon>
        <taxon>Lactobacillales</taxon>
        <taxon>Lactobacillaceae</taxon>
        <taxon>Lactobacillus</taxon>
    </lineage>
</organism>